<dbReference type="AlphaFoldDB" id="A0A811K6S2"/>
<keyword evidence="11" id="KW-0812">Transmembrane</keyword>
<evidence type="ECO:0000256" key="9">
    <source>
        <dbReference type="PIRSR" id="PIRSR621190-2"/>
    </source>
</evidence>
<dbReference type="SMART" id="SM00235">
    <property type="entry name" value="ZnMc"/>
    <property type="match status" value="1"/>
</dbReference>
<reference evidence="13" key="1">
    <citation type="submission" date="2020-09" db="EMBL/GenBank/DDBJ databases">
        <authorList>
            <person name="Kikuchi T."/>
        </authorList>
    </citation>
    <scope>NUCLEOTIDE SEQUENCE</scope>
    <source>
        <strain evidence="13">SH1</strain>
    </source>
</reference>
<comment type="caution">
    <text evidence="13">The sequence shown here is derived from an EMBL/GenBank/DDBJ whole genome shotgun (WGS) entry which is preliminary data.</text>
</comment>
<keyword evidence="11" id="KW-1133">Transmembrane helix</keyword>
<dbReference type="InterPro" id="IPR021190">
    <property type="entry name" value="Pept_M10A"/>
</dbReference>
<feature type="transmembrane region" description="Helical" evidence="11">
    <location>
        <begin position="12"/>
        <end position="30"/>
    </location>
</feature>
<keyword evidence="14" id="KW-1185">Reference proteome</keyword>
<feature type="binding site" evidence="9">
    <location>
        <position position="423"/>
    </location>
    <ligand>
        <name>Ca(2+)</name>
        <dbReference type="ChEBI" id="CHEBI:29108"/>
        <label>4</label>
    </ligand>
</feature>
<dbReference type="PANTHER" id="PTHR10201">
    <property type="entry name" value="MATRIX METALLOPROTEINASE"/>
    <property type="match status" value="1"/>
</dbReference>
<sequence length="505" mass="57277">MFGGLITWEPIIIMRWVILLPPICIFFTALQPTTACISVLHKRSADQVDAVQQDRMNALVAQRAVKTLDVSDDVTMIEYLSSFGYLRAKQELKDGLRLFQRYMRLPQTGEVDSATKSYVTRKRCSNRDSTTKKPKKIWEKTSINYGIASYPKKMRFTDVRELVKQAFSAWEIVIAIEFIEVRTAHNADIVIRFENTNPINNTDHSSFSVGSATGPVKSTIWLRESEKWDVFQKQEEGKIDLFLVLVHEIGHVLGLDHISDPNSVMFPVFQRKTGDELPVINSDDVERLRTIYDSPSNVKPSGKLNAASHEDDPDPKCPEALWTVTTAPSGKIFIFADNSVWTFNSSHEYVDGPQRLSKVFPNAPSRITVAVSDGLRVALIEDRDVYQYEEHEDGFRAVEGNPFKLHGRVLFFPSSAFPLTNTSVILMDGNVYATYNLRTNKPSLLGDKNVVFPHLPEDMRAGIMEGRHTTKPSYFMFTTDEVVQYDMNTKNVVKTTKLASFLKCK</sequence>
<feature type="binding site" evidence="8">
    <location>
        <position position="247"/>
    </location>
    <ligand>
        <name>Zn(2+)</name>
        <dbReference type="ChEBI" id="CHEBI:29105"/>
        <label>2</label>
        <note>catalytic</note>
    </ligand>
</feature>
<dbReference type="InterPro" id="IPR024079">
    <property type="entry name" value="MetalloPept_cat_dom_sf"/>
</dbReference>
<evidence type="ECO:0000256" key="2">
    <source>
        <dbReference type="ARBA" id="ARBA00022670"/>
    </source>
</evidence>
<dbReference type="Pfam" id="PF00413">
    <property type="entry name" value="Peptidase_M10"/>
    <property type="match status" value="1"/>
</dbReference>
<keyword evidence="2" id="KW-0645">Protease</keyword>
<evidence type="ECO:0000256" key="11">
    <source>
        <dbReference type="SAM" id="Phobius"/>
    </source>
</evidence>
<gene>
    <name evidence="13" type="ORF">BOKJ2_LOCUS3822</name>
</gene>
<dbReference type="GO" id="GO:0031012">
    <property type="term" value="C:extracellular matrix"/>
    <property type="evidence" value="ECO:0007669"/>
    <property type="project" value="InterPro"/>
</dbReference>
<proteinExistence type="inferred from homology"/>
<feature type="binding site" evidence="9">
    <location>
        <position position="370"/>
    </location>
    <ligand>
        <name>Ca(2+)</name>
        <dbReference type="ChEBI" id="CHEBI:29108"/>
        <label>5</label>
    </ligand>
</feature>
<dbReference type="GO" id="GO:0008270">
    <property type="term" value="F:zinc ion binding"/>
    <property type="evidence" value="ECO:0007669"/>
    <property type="project" value="InterPro"/>
</dbReference>
<feature type="binding site" evidence="9">
    <location>
        <position position="206"/>
    </location>
    <ligand>
        <name>Ca(2+)</name>
        <dbReference type="ChEBI" id="CHEBI:29108"/>
        <label>3</label>
    </ligand>
</feature>
<evidence type="ECO:0000256" key="7">
    <source>
        <dbReference type="PIRSR" id="PIRSR001191-1"/>
    </source>
</evidence>
<dbReference type="PRINTS" id="PR00138">
    <property type="entry name" value="MATRIXIN"/>
</dbReference>
<dbReference type="Proteomes" id="UP000783686">
    <property type="component" value="Unassembled WGS sequence"/>
</dbReference>
<evidence type="ECO:0000313" key="13">
    <source>
        <dbReference type="EMBL" id="CAD5211694.1"/>
    </source>
</evidence>
<dbReference type="Proteomes" id="UP000614601">
    <property type="component" value="Unassembled WGS sequence"/>
</dbReference>
<dbReference type="GO" id="GO:0004222">
    <property type="term" value="F:metalloendopeptidase activity"/>
    <property type="evidence" value="ECO:0007669"/>
    <property type="project" value="InterPro"/>
</dbReference>
<feature type="binding site" evidence="9">
    <location>
        <position position="265"/>
    </location>
    <ligand>
        <name>Zn(2+)</name>
        <dbReference type="ChEBI" id="CHEBI:29105"/>
        <label>2</label>
        <note>catalytic</note>
    </ligand>
</feature>
<evidence type="ECO:0000256" key="10">
    <source>
        <dbReference type="SAM" id="MobiDB-lite"/>
    </source>
</evidence>
<dbReference type="EMBL" id="CAJFDH010000002">
    <property type="protein sequence ID" value="CAD5211694.1"/>
    <property type="molecule type" value="Genomic_DNA"/>
</dbReference>
<evidence type="ECO:0000313" key="14">
    <source>
        <dbReference type="Proteomes" id="UP000614601"/>
    </source>
</evidence>
<name>A0A811K6S2_9BILA</name>
<dbReference type="InterPro" id="IPR006026">
    <property type="entry name" value="Peptidase_Metallo"/>
</dbReference>
<comment type="similarity">
    <text evidence="1">Belongs to the peptidase M10A family.</text>
</comment>
<feature type="binding site" evidence="8">
    <location>
        <position position="251"/>
    </location>
    <ligand>
        <name>Zn(2+)</name>
        <dbReference type="ChEBI" id="CHEBI:29105"/>
        <label>2</label>
        <note>catalytic</note>
    </ligand>
</feature>
<feature type="binding site" evidence="8">
    <location>
        <position position="257"/>
    </location>
    <ligand>
        <name>Zn(2+)</name>
        <dbReference type="ChEBI" id="CHEBI:29105"/>
        <label>2</label>
        <note>catalytic</note>
    </ligand>
</feature>
<dbReference type="Gene3D" id="2.110.10.10">
    <property type="entry name" value="Hemopexin-like domain"/>
    <property type="match status" value="1"/>
</dbReference>
<keyword evidence="3 8" id="KW-0479">Metal-binding</keyword>
<evidence type="ECO:0000256" key="8">
    <source>
        <dbReference type="PIRSR" id="PIRSR001191-2"/>
    </source>
</evidence>
<evidence type="ECO:0000256" key="1">
    <source>
        <dbReference type="ARBA" id="ARBA00010370"/>
    </source>
</evidence>
<dbReference type="GO" id="GO:0006508">
    <property type="term" value="P:proteolysis"/>
    <property type="evidence" value="ECO:0007669"/>
    <property type="project" value="UniProtKB-KW"/>
</dbReference>
<evidence type="ECO:0000256" key="5">
    <source>
        <dbReference type="ARBA" id="ARBA00022833"/>
    </source>
</evidence>
<dbReference type="EMBL" id="CAJFCW020000002">
    <property type="protein sequence ID" value="CAG9094119.1"/>
    <property type="molecule type" value="Genomic_DNA"/>
</dbReference>
<keyword evidence="4" id="KW-0378">Hydrolase</keyword>
<dbReference type="SUPFAM" id="SSF55486">
    <property type="entry name" value="Metalloproteases ('zincins'), catalytic domain"/>
    <property type="match status" value="1"/>
</dbReference>
<comment type="cofactor">
    <cofactor evidence="9">
        <name>Zn(2+)</name>
        <dbReference type="ChEBI" id="CHEBI:29105"/>
    </cofactor>
    <text evidence="9">Binds 2 Zn(2+) ions per subunit.</text>
</comment>
<feature type="binding site" description="in inhibited form" evidence="9">
    <location>
        <position position="124"/>
    </location>
    <ligand>
        <name>Zn(2+)</name>
        <dbReference type="ChEBI" id="CHEBI:29105"/>
        <label>2</label>
        <note>catalytic</note>
    </ligand>
</feature>
<dbReference type="GO" id="GO:0030198">
    <property type="term" value="P:extracellular matrix organization"/>
    <property type="evidence" value="ECO:0007669"/>
    <property type="project" value="TreeGrafter"/>
</dbReference>
<keyword evidence="9" id="KW-0106">Calcium</keyword>
<accession>A0A811K6S2</accession>
<comment type="cofactor">
    <cofactor evidence="9">
        <name>Ca(2+)</name>
        <dbReference type="ChEBI" id="CHEBI:29108"/>
    </cofactor>
    <text evidence="9">Can bind about 5 Ca(2+) ions per subunit.</text>
</comment>
<feature type="region of interest" description="Disordered" evidence="10">
    <location>
        <begin position="294"/>
        <end position="315"/>
    </location>
</feature>
<keyword evidence="11" id="KW-0472">Membrane</keyword>
<dbReference type="PIRSF" id="PIRSF001191">
    <property type="entry name" value="Peptidase_M10A_matrix"/>
    <property type="match status" value="1"/>
</dbReference>
<dbReference type="InterPro" id="IPR036365">
    <property type="entry name" value="PGBD-like_sf"/>
</dbReference>
<dbReference type="OrthoDB" id="406838at2759"/>
<dbReference type="InterPro" id="IPR001818">
    <property type="entry name" value="Pept_M10_metallopeptidase"/>
</dbReference>
<feature type="domain" description="Peptidase metallopeptidase" evidence="12">
    <location>
        <begin position="134"/>
        <end position="294"/>
    </location>
</feature>
<dbReference type="InterPro" id="IPR036375">
    <property type="entry name" value="Hemopexin-like_dom_sf"/>
</dbReference>
<dbReference type="SUPFAM" id="SSF50923">
    <property type="entry name" value="Hemopexin-like domain"/>
    <property type="match status" value="1"/>
</dbReference>
<evidence type="ECO:0000256" key="6">
    <source>
        <dbReference type="ARBA" id="ARBA00023049"/>
    </source>
</evidence>
<dbReference type="GO" id="GO:0030574">
    <property type="term" value="P:collagen catabolic process"/>
    <property type="evidence" value="ECO:0007669"/>
    <property type="project" value="TreeGrafter"/>
</dbReference>
<feature type="binding site" evidence="9">
    <location>
        <position position="188"/>
    </location>
    <ligand>
        <name>Ca(2+)</name>
        <dbReference type="ChEBI" id="CHEBI:29108"/>
        <label>2</label>
    </ligand>
</feature>
<feature type="binding site" evidence="9">
    <location>
        <position position="226"/>
    </location>
    <ligand>
        <name>Ca(2+)</name>
        <dbReference type="ChEBI" id="CHEBI:29108"/>
        <label>3</label>
    </ligand>
</feature>
<evidence type="ECO:0000256" key="3">
    <source>
        <dbReference type="ARBA" id="ARBA00022723"/>
    </source>
</evidence>
<organism evidence="13 14">
    <name type="scientific">Bursaphelenchus okinawaensis</name>
    <dbReference type="NCBI Taxonomy" id="465554"/>
    <lineage>
        <taxon>Eukaryota</taxon>
        <taxon>Metazoa</taxon>
        <taxon>Ecdysozoa</taxon>
        <taxon>Nematoda</taxon>
        <taxon>Chromadorea</taxon>
        <taxon>Rhabditida</taxon>
        <taxon>Tylenchina</taxon>
        <taxon>Tylenchomorpha</taxon>
        <taxon>Aphelenchoidea</taxon>
        <taxon>Aphelenchoididae</taxon>
        <taxon>Bursaphelenchus</taxon>
    </lineage>
</organism>
<dbReference type="Gene3D" id="3.40.390.10">
    <property type="entry name" value="Collagenase (Catalytic Domain)"/>
    <property type="match status" value="1"/>
</dbReference>
<evidence type="ECO:0000259" key="12">
    <source>
        <dbReference type="SMART" id="SM00235"/>
    </source>
</evidence>
<keyword evidence="6" id="KW-0482">Metalloprotease</keyword>
<feature type="active site" evidence="7">
    <location>
        <position position="248"/>
    </location>
</feature>
<dbReference type="SUPFAM" id="SSF47090">
    <property type="entry name" value="PGBD-like"/>
    <property type="match status" value="1"/>
</dbReference>
<evidence type="ECO:0000256" key="4">
    <source>
        <dbReference type="ARBA" id="ARBA00022801"/>
    </source>
</evidence>
<keyword evidence="5 8" id="KW-0862">Zinc</keyword>
<feature type="binding site" evidence="9">
    <location>
        <position position="203"/>
    </location>
    <ligand>
        <name>Ca(2+)</name>
        <dbReference type="ChEBI" id="CHEBI:29108"/>
        <label>3</label>
    </ligand>
</feature>
<dbReference type="PANTHER" id="PTHR10201:SF323">
    <property type="entry name" value="MATRIX METALLOPROTEINASE-21"/>
    <property type="match status" value="1"/>
</dbReference>
<feature type="binding site" evidence="9">
    <location>
        <position position="226"/>
    </location>
    <ligand>
        <name>Ca(2+)</name>
        <dbReference type="ChEBI" id="CHEBI:29108"/>
        <label>1</label>
    </ligand>
</feature>
<protein>
    <recommendedName>
        <fullName evidence="12">Peptidase metallopeptidase domain-containing protein</fullName>
    </recommendedName>
</protein>